<dbReference type="Proteomes" id="UP000177126">
    <property type="component" value="Unassembled WGS sequence"/>
</dbReference>
<protein>
    <recommendedName>
        <fullName evidence="3">N-acetyltransferase domain-containing protein</fullName>
    </recommendedName>
</protein>
<evidence type="ECO:0000313" key="2">
    <source>
        <dbReference type="Proteomes" id="UP000177126"/>
    </source>
</evidence>
<organism evidence="1 2">
    <name type="scientific">Candidatus Portnoybacteria bacterium RIFCSPLOWO2_02_FULL_39_11</name>
    <dbReference type="NCBI Taxonomy" id="1802001"/>
    <lineage>
        <taxon>Bacteria</taxon>
        <taxon>Candidatus Portnoyibacteriota</taxon>
    </lineage>
</organism>
<sequence length="205" mass="23778">MAVETDDFENEKTALNLYESRGYKQNLDIKDYFGPSRDMINYFAKVEEGEPFLPEEKITPKNKDELLELGKKIYSPERFREFEVCLDLFLQQKEDEETIVTPHSFVLRDEQGKIKNFSILMSGIYENAIFSCWEGANPEIDNSKKELAEALKGYALSQERGVLVLTREGKDEELLNYGFQSANDGIPEVFEKNDPTKFLLYSKRL</sequence>
<evidence type="ECO:0000313" key="1">
    <source>
        <dbReference type="EMBL" id="OGZ40145.1"/>
    </source>
</evidence>
<dbReference type="EMBL" id="MHNF01000039">
    <property type="protein sequence ID" value="OGZ40145.1"/>
    <property type="molecule type" value="Genomic_DNA"/>
</dbReference>
<gene>
    <name evidence="1" type="ORF">A3B04_03890</name>
</gene>
<proteinExistence type="predicted"/>
<dbReference type="AlphaFoldDB" id="A0A1G2FQ01"/>
<evidence type="ECO:0008006" key="3">
    <source>
        <dbReference type="Google" id="ProtNLM"/>
    </source>
</evidence>
<accession>A0A1G2FQ01</accession>
<reference evidence="1 2" key="1">
    <citation type="journal article" date="2016" name="Nat. Commun.">
        <title>Thousands of microbial genomes shed light on interconnected biogeochemical processes in an aquifer system.</title>
        <authorList>
            <person name="Anantharaman K."/>
            <person name="Brown C.T."/>
            <person name="Hug L.A."/>
            <person name="Sharon I."/>
            <person name="Castelle C.J."/>
            <person name="Probst A.J."/>
            <person name="Thomas B.C."/>
            <person name="Singh A."/>
            <person name="Wilkins M.J."/>
            <person name="Karaoz U."/>
            <person name="Brodie E.L."/>
            <person name="Williams K.H."/>
            <person name="Hubbard S.S."/>
            <person name="Banfield J.F."/>
        </authorList>
    </citation>
    <scope>NUCLEOTIDE SEQUENCE [LARGE SCALE GENOMIC DNA]</scope>
</reference>
<comment type="caution">
    <text evidence="1">The sequence shown here is derived from an EMBL/GenBank/DDBJ whole genome shotgun (WGS) entry which is preliminary data.</text>
</comment>
<name>A0A1G2FQ01_9BACT</name>